<evidence type="ECO:0000313" key="1">
    <source>
        <dbReference type="EMBL" id="CAK9017084.1"/>
    </source>
</evidence>
<dbReference type="Proteomes" id="UP001642484">
    <property type="component" value="Unassembled WGS sequence"/>
</dbReference>
<sequence>MQELSQEAYQKAERALRSCSYLLTKSSGKFPAIAHMTRASYARACLKACQFIDLDCIVKDMETDCHAGKNRHQILWASLPRVQRLEYLYKLVREKNGQFLFMGVFVCQRAFQVLTGVPAGTIQQAREAVQQKVTTAITRREGMMWASIRNSSAAPRYLDARAWIEAHAEKFAEHSPITGQYVLPCGRKSDYYSMYCWERWHDVLHHLDGKWAAQNTQHAEALDALKLRLGRHYAFQASQRLADERLMEQTRRRATPLMKTGFVLVVGLVATIWNGAPRDDVVLTTLYEGDSKHGGNMQASLLFMNFHRKVVATGVVPESLVISADNTPKETKNALVFTWMVWLLCCLRETRLWRVRTVYKLVGHTHSHCDRLFSRVKASLMGKSYISEDDMMNIIVATLKSYTLDWNHLHASLNFEELKRLLGLEIHAVGNVHDLEVFRTNGGIYVRWKQYLSTPRGGSRETSTVAMARPPHIRHCFSQDMKTNFRDFLGRVEVQLGSMNLLDDPVKAGMAWLNNVTQQDTDSVLPVDAILSDIGRGGAAVGTIRSESMASVPEDVLLFNCPGADMPGMPLENLVRLGGTVQDEPAIEIMCVTGDFAIVDNTSSSKALPFCLSEVIDIDEDSAIIQWWHPGKSKEANLKAGRKKAILDLFGEWAPTDDLPLTELEPLPPSILSPSKILIWGFNLESGQVPFEILDKVMDLDFVDLTGLKLSSTKRGSLYRAHRLMRTQ</sequence>
<protein>
    <submittedName>
        <fullName evidence="1">Uncharacterized protein</fullName>
    </submittedName>
</protein>
<dbReference type="Pfam" id="PF25273">
    <property type="entry name" value="DUF7869"/>
    <property type="match status" value="1"/>
</dbReference>
<accession>A0ABP0JRK9</accession>
<reference evidence="1 2" key="1">
    <citation type="submission" date="2024-02" db="EMBL/GenBank/DDBJ databases">
        <authorList>
            <person name="Chen Y."/>
            <person name="Shah S."/>
            <person name="Dougan E. K."/>
            <person name="Thang M."/>
            <person name="Chan C."/>
        </authorList>
    </citation>
    <scope>NUCLEOTIDE SEQUENCE [LARGE SCALE GENOMIC DNA]</scope>
</reference>
<dbReference type="PANTHER" id="PTHR33153:SF3">
    <property type="entry name" value="TRAFFICKING PROTEIN PARTICLE COMPLEX SUBUNIT 11 DOMAIN-CONTAINING PROTEIN"/>
    <property type="match status" value="1"/>
</dbReference>
<dbReference type="InterPro" id="IPR057191">
    <property type="entry name" value="DUF7869"/>
</dbReference>
<evidence type="ECO:0000313" key="2">
    <source>
        <dbReference type="Proteomes" id="UP001642484"/>
    </source>
</evidence>
<organism evidence="1 2">
    <name type="scientific">Durusdinium trenchii</name>
    <dbReference type="NCBI Taxonomy" id="1381693"/>
    <lineage>
        <taxon>Eukaryota</taxon>
        <taxon>Sar</taxon>
        <taxon>Alveolata</taxon>
        <taxon>Dinophyceae</taxon>
        <taxon>Suessiales</taxon>
        <taxon>Symbiodiniaceae</taxon>
        <taxon>Durusdinium</taxon>
    </lineage>
</organism>
<keyword evidence="2" id="KW-1185">Reference proteome</keyword>
<dbReference type="EMBL" id="CAXAMN010006269">
    <property type="protein sequence ID" value="CAK9017084.1"/>
    <property type="molecule type" value="Genomic_DNA"/>
</dbReference>
<name>A0ABP0JRK9_9DINO</name>
<dbReference type="PANTHER" id="PTHR33153">
    <property type="entry name" value="MYND-TYPE DOMAIN-CONTAINING PROTEIN"/>
    <property type="match status" value="1"/>
</dbReference>
<comment type="caution">
    <text evidence="1">The sequence shown here is derived from an EMBL/GenBank/DDBJ whole genome shotgun (WGS) entry which is preliminary data.</text>
</comment>
<proteinExistence type="predicted"/>
<gene>
    <name evidence="1" type="ORF">CCMP2556_LOCUS12749</name>
</gene>